<dbReference type="SUPFAM" id="SSF54160">
    <property type="entry name" value="Chromo domain-like"/>
    <property type="match status" value="1"/>
</dbReference>
<dbReference type="SMART" id="SM00298">
    <property type="entry name" value="CHROMO"/>
    <property type="match status" value="1"/>
</dbReference>
<dbReference type="EMBL" id="CAKLBY020000258">
    <property type="protein sequence ID" value="CAK7940456.1"/>
    <property type="molecule type" value="Genomic_DNA"/>
</dbReference>
<feature type="compositionally biased region" description="Basic and acidic residues" evidence="1">
    <location>
        <begin position="59"/>
        <end position="74"/>
    </location>
</feature>
<dbReference type="Proteomes" id="UP001162060">
    <property type="component" value="Unassembled WGS sequence"/>
</dbReference>
<evidence type="ECO:0000256" key="1">
    <source>
        <dbReference type="SAM" id="MobiDB-lite"/>
    </source>
</evidence>
<feature type="region of interest" description="Disordered" evidence="1">
    <location>
        <begin position="26"/>
        <end position="108"/>
    </location>
</feature>
<proteinExistence type="predicted"/>
<organism evidence="3 4">
    <name type="scientific">Peronospora matthiolae</name>
    <dbReference type="NCBI Taxonomy" id="2874970"/>
    <lineage>
        <taxon>Eukaryota</taxon>
        <taxon>Sar</taxon>
        <taxon>Stramenopiles</taxon>
        <taxon>Oomycota</taxon>
        <taxon>Peronosporomycetes</taxon>
        <taxon>Peronosporales</taxon>
        <taxon>Peronosporaceae</taxon>
        <taxon>Peronospora</taxon>
    </lineage>
</organism>
<feature type="domain" description="Chromo" evidence="2">
    <location>
        <begin position="119"/>
        <end position="180"/>
    </location>
</feature>
<dbReference type="InterPro" id="IPR016197">
    <property type="entry name" value="Chromo-like_dom_sf"/>
</dbReference>
<dbReference type="CDD" id="cd00024">
    <property type="entry name" value="CD_CSD"/>
    <property type="match status" value="1"/>
</dbReference>
<evidence type="ECO:0000259" key="2">
    <source>
        <dbReference type="PROSITE" id="PS50013"/>
    </source>
</evidence>
<sequence>MCTHPTFYFGRLRPYYQYEPVLRGEEHLRGQGPRPPSIGPVSTFQSGRLAKRPAHAVQRGRDELQSARHEENESNVRSQVTQKQTRRDCSNDPDPNLEPDQVFPPPPHPLDYSGGDQRFLVERILNHRDVNGVRKNCLVRWCGYPPTWDSWEPRAQLIVGVSGLVEQYDATHTLRSKKGYRKTTSPNVSTGFARCQSLRPSK</sequence>
<evidence type="ECO:0000313" key="3">
    <source>
        <dbReference type="EMBL" id="CAK7940456.1"/>
    </source>
</evidence>
<reference evidence="3" key="1">
    <citation type="submission" date="2024-01" db="EMBL/GenBank/DDBJ databases">
        <authorList>
            <person name="Webb A."/>
        </authorList>
    </citation>
    <scope>NUCLEOTIDE SEQUENCE</scope>
    <source>
        <strain evidence="3">Pm1</strain>
    </source>
</reference>
<evidence type="ECO:0000313" key="4">
    <source>
        <dbReference type="Proteomes" id="UP001162060"/>
    </source>
</evidence>
<dbReference type="InterPro" id="IPR023780">
    <property type="entry name" value="Chromo_domain"/>
</dbReference>
<dbReference type="PROSITE" id="PS50013">
    <property type="entry name" value="CHROMO_2"/>
    <property type="match status" value="1"/>
</dbReference>
<dbReference type="Pfam" id="PF00385">
    <property type="entry name" value="Chromo"/>
    <property type="match status" value="1"/>
</dbReference>
<dbReference type="Gene3D" id="2.40.50.40">
    <property type="match status" value="1"/>
</dbReference>
<dbReference type="AlphaFoldDB" id="A0AAV1V1P7"/>
<name>A0AAV1V1P7_9STRA</name>
<feature type="region of interest" description="Disordered" evidence="1">
    <location>
        <begin position="180"/>
        <end position="202"/>
    </location>
</feature>
<gene>
    <name evidence="3" type="ORF">PM001_LOCUS25606</name>
</gene>
<protein>
    <recommendedName>
        <fullName evidence="2">Chromo domain-containing protein</fullName>
    </recommendedName>
</protein>
<dbReference type="InterPro" id="IPR000953">
    <property type="entry name" value="Chromo/chromo_shadow_dom"/>
</dbReference>
<accession>A0AAV1V1P7</accession>
<comment type="caution">
    <text evidence="3">The sequence shown here is derived from an EMBL/GenBank/DDBJ whole genome shotgun (WGS) entry which is preliminary data.</text>
</comment>